<feature type="domain" description="HTH gntR-type" evidence="4">
    <location>
        <begin position="14"/>
        <end position="81"/>
    </location>
</feature>
<dbReference type="Pfam" id="PF07729">
    <property type="entry name" value="FCD"/>
    <property type="match status" value="1"/>
</dbReference>
<dbReference type="InterPro" id="IPR036388">
    <property type="entry name" value="WH-like_DNA-bd_sf"/>
</dbReference>
<proteinExistence type="predicted"/>
<dbReference type="STRING" id="1090615.SAMN04515671_4138"/>
<dbReference type="PANTHER" id="PTHR43537:SF24">
    <property type="entry name" value="GLUCONATE OPERON TRANSCRIPTIONAL REPRESSOR"/>
    <property type="match status" value="1"/>
</dbReference>
<dbReference type="GO" id="GO:0003700">
    <property type="term" value="F:DNA-binding transcription factor activity"/>
    <property type="evidence" value="ECO:0007669"/>
    <property type="project" value="InterPro"/>
</dbReference>
<keyword evidence="1" id="KW-0805">Transcription regulation</keyword>
<reference evidence="5 6" key="1">
    <citation type="submission" date="2016-10" db="EMBL/GenBank/DDBJ databases">
        <authorList>
            <person name="de Groot N.N."/>
        </authorList>
    </citation>
    <scope>NUCLEOTIDE SEQUENCE [LARGE SCALE GENOMIC DNA]</scope>
    <source>
        <strain evidence="6">P4-7,KCTC 19426,CECT 7604</strain>
    </source>
</reference>
<organism evidence="5 6">
    <name type="scientific">Nakamurella panacisegetis</name>
    <dbReference type="NCBI Taxonomy" id="1090615"/>
    <lineage>
        <taxon>Bacteria</taxon>
        <taxon>Bacillati</taxon>
        <taxon>Actinomycetota</taxon>
        <taxon>Actinomycetes</taxon>
        <taxon>Nakamurellales</taxon>
        <taxon>Nakamurellaceae</taxon>
        <taxon>Nakamurella</taxon>
    </lineage>
</organism>
<keyword evidence="3" id="KW-0804">Transcription</keyword>
<dbReference type="AlphaFoldDB" id="A0A1H0SJ59"/>
<dbReference type="InterPro" id="IPR000524">
    <property type="entry name" value="Tscrpt_reg_HTH_GntR"/>
</dbReference>
<dbReference type="InterPro" id="IPR036390">
    <property type="entry name" value="WH_DNA-bd_sf"/>
</dbReference>
<dbReference type="SMART" id="SM00345">
    <property type="entry name" value="HTH_GNTR"/>
    <property type="match status" value="1"/>
</dbReference>
<evidence type="ECO:0000259" key="4">
    <source>
        <dbReference type="PROSITE" id="PS50949"/>
    </source>
</evidence>
<name>A0A1H0SJ59_9ACTN</name>
<dbReference type="InterPro" id="IPR008920">
    <property type="entry name" value="TF_FadR/GntR_C"/>
</dbReference>
<dbReference type="CDD" id="cd07377">
    <property type="entry name" value="WHTH_GntR"/>
    <property type="match status" value="1"/>
</dbReference>
<keyword evidence="6" id="KW-1185">Reference proteome</keyword>
<evidence type="ECO:0000256" key="2">
    <source>
        <dbReference type="ARBA" id="ARBA00023125"/>
    </source>
</evidence>
<dbReference type="EMBL" id="LT629710">
    <property type="protein sequence ID" value="SDP41852.1"/>
    <property type="molecule type" value="Genomic_DNA"/>
</dbReference>
<accession>A0A1H0SJ59</accession>
<dbReference type="PROSITE" id="PS50949">
    <property type="entry name" value="HTH_GNTR"/>
    <property type="match status" value="1"/>
</dbReference>
<dbReference type="InterPro" id="IPR011711">
    <property type="entry name" value="GntR_C"/>
</dbReference>
<evidence type="ECO:0000256" key="3">
    <source>
        <dbReference type="ARBA" id="ARBA00023163"/>
    </source>
</evidence>
<dbReference type="SUPFAM" id="SSF48008">
    <property type="entry name" value="GntR ligand-binding domain-like"/>
    <property type="match status" value="1"/>
</dbReference>
<dbReference type="SMART" id="SM00895">
    <property type="entry name" value="FCD"/>
    <property type="match status" value="1"/>
</dbReference>
<gene>
    <name evidence="5" type="ORF">SAMN04515671_4138</name>
</gene>
<dbReference type="Gene3D" id="1.20.120.530">
    <property type="entry name" value="GntR ligand-binding domain-like"/>
    <property type="match status" value="1"/>
</dbReference>
<dbReference type="Gene3D" id="1.10.10.10">
    <property type="entry name" value="Winged helix-like DNA-binding domain superfamily/Winged helix DNA-binding domain"/>
    <property type="match status" value="1"/>
</dbReference>
<evidence type="ECO:0000313" key="6">
    <source>
        <dbReference type="Proteomes" id="UP000198741"/>
    </source>
</evidence>
<evidence type="ECO:0000256" key="1">
    <source>
        <dbReference type="ARBA" id="ARBA00023015"/>
    </source>
</evidence>
<dbReference type="Proteomes" id="UP000198741">
    <property type="component" value="Chromosome I"/>
</dbReference>
<dbReference type="SUPFAM" id="SSF46785">
    <property type="entry name" value="Winged helix' DNA-binding domain"/>
    <property type="match status" value="1"/>
</dbReference>
<dbReference type="PRINTS" id="PR00035">
    <property type="entry name" value="HTHGNTR"/>
</dbReference>
<dbReference type="Pfam" id="PF00392">
    <property type="entry name" value="GntR"/>
    <property type="match status" value="1"/>
</dbReference>
<evidence type="ECO:0000313" key="5">
    <source>
        <dbReference type="EMBL" id="SDP41852.1"/>
    </source>
</evidence>
<keyword evidence="2 5" id="KW-0238">DNA-binding</keyword>
<dbReference type="GO" id="GO:0003677">
    <property type="term" value="F:DNA binding"/>
    <property type="evidence" value="ECO:0007669"/>
    <property type="project" value="UniProtKB-KW"/>
</dbReference>
<sequence length="225" mass="24379">MPYDRYIMDATPPPSAAERVYRHVRDGILTRRFADNDLLAEGHIADETGVSRTPVREALLRLEAEGMVRLLPKRGALVLPVSAQEWRDVLATRELVETHCVRRVIESGQAPRLTASLTRALEELRAADRAGDVAAYVGADRDFHAAIVAAAGNSILVRLYGSLRDRQMRMGAANLFTEGGLVDAGRVARTVADHQAIADAIAAQDADRAVALVLDHLATAARTLA</sequence>
<dbReference type="PANTHER" id="PTHR43537">
    <property type="entry name" value="TRANSCRIPTIONAL REGULATOR, GNTR FAMILY"/>
    <property type="match status" value="1"/>
</dbReference>
<protein>
    <submittedName>
        <fullName evidence="5">DNA-binding transcriptional regulator, GntR family</fullName>
    </submittedName>
</protein>